<dbReference type="OrthoDB" id="7067191at2"/>
<feature type="coiled-coil region" evidence="1">
    <location>
        <begin position="42"/>
        <end position="77"/>
    </location>
</feature>
<comment type="caution">
    <text evidence="2">The sequence shown here is derived from an EMBL/GenBank/DDBJ whole genome shotgun (WGS) entry which is preliminary data.</text>
</comment>
<evidence type="ECO:0000256" key="1">
    <source>
        <dbReference type="SAM" id="Coils"/>
    </source>
</evidence>
<evidence type="ECO:0000313" key="3">
    <source>
        <dbReference type="Proteomes" id="UP000190965"/>
    </source>
</evidence>
<accession>A0A1T2Z609</accession>
<gene>
    <name evidence="2" type="ORF">BFW87_04080</name>
</gene>
<dbReference type="EMBL" id="MSDF01000008">
    <property type="protein sequence ID" value="OPA99409.1"/>
    <property type="molecule type" value="Genomic_DNA"/>
</dbReference>
<name>A0A1T2Z609_PSEFL</name>
<evidence type="ECO:0000313" key="2">
    <source>
        <dbReference type="EMBL" id="OPA99409.1"/>
    </source>
</evidence>
<reference evidence="2 3" key="1">
    <citation type="submission" date="2016-12" db="EMBL/GenBank/DDBJ databases">
        <title>Draft genome sequences of seven strains of Pseudomonas fluorescens that produce 4-formylaminooxyvinylglycine.</title>
        <authorList>
            <person name="Okrent R.A."/>
            <person name="Manning V.A."/>
            <person name="Trippe K.M."/>
        </authorList>
    </citation>
    <scope>NUCLEOTIDE SEQUENCE [LARGE SCALE GENOMIC DNA]</scope>
    <source>
        <strain evidence="2 3">P5A</strain>
    </source>
</reference>
<dbReference type="RefSeq" id="WP_078738696.1">
    <property type="nucleotide sequence ID" value="NZ_MSDF01000008.1"/>
</dbReference>
<keyword evidence="1" id="KW-0175">Coiled coil</keyword>
<organism evidence="2 3">
    <name type="scientific">Pseudomonas fluorescens</name>
    <dbReference type="NCBI Taxonomy" id="294"/>
    <lineage>
        <taxon>Bacteria</taxon>
        <taxon>Pseudomonadati</taxon>
        <taxon>Pseudomonadota</taxon>
        <taxon>Gammaproteobacteria</taxon>
        <taxon>Pseudomonadales</taxon>
        <taxon>Pseudomonadaceae</taxon>
        <taxon>Pseudomonas</taxon>
    </lineage>
</organism>
<dbReference type="Proteomes" id="UP000190965">
    <property type="component" value="Unassembled WGS sequence"/>
</dbReference>
<proteinExistence type="predicted"/>
<sequence>MDSLISFALTTAASAGVSAALVLALGWLLRTWIGERLKASLKHEYSERLERLKTDLKKQSDADLASAKAEIDSQAEKLKVAAVSFSEVQKATLPKKIEAVDALWEAVRAARAHVPGIVYMCDVLTDEELRTIRTSQQFKDFRQLLAAIDPVKLTPLIFGDADKTRPHVGEYIWALHSTYHGILVRCVFTLAGKEDARWYRDEVTQRLVRSAFGDAALQQFKTLPDRHFDWLRLEFERELFTSFDKLLTGKAFSEAAMRQAQEMEKALAASTPADL</sequence>
<dbReference type="AlphaFoldDB" id="A0A1T2Z609"/>
<protein>
    <submittedName>
        <fullName evidence="2">Uncharacterized protein</fullName>
    </submittedName>
</protein>